<accession>A0ACA9R6X7</accession>
<keyword evidence="2" id="KW-1185">Reference proteome</keyword>
<dbReference type="Proteomes" id="UP000789525">
    <property type="component" value="Unassembled WGS sequence"/>
</dbReference>
<reference evidence="1" key="1">
    <citation type="submission" date="2021-06" db="EMBL/GenBank/DDBJ databases">
        <authorList>
            <person name="Kallberg Y."/>
            <person name="Tangrot J."/>
            <person name="Rosling A."/>
        </authorList>
    </citation>
    <scope>NUCLEOTIDE SEQUENCE</scope>
    <source>
        <strain evidence="1">CL356</strain>
    </source>
</reference>
<name>A0ACA9R6X7_9GLOM</name>
<gene>
    <name evidence="1" type="ORF">ACOLOM_LOCUS14270</name>
</gene>
<evidence type="ECO:0000313" key="2">
    <source>
        <dbReference type="Proteomes" id="UP000789525"/>
    </source>
</evidence>
<dbReference type="EMBL" id="CAJVPT010070777">
    <property type="protein sequence ID" value="CAG8779795.1"/>
    <property type="molecule type" value="Genomic_DNA"/>
</dbReference>
<organism evidence="1 2">
    <name type="scientific">Acaulospora colombiana</name>
    <dbReference type="NCBI Taxonomy" id="27376"/>
    <lineage>
        <taxon>Eukaryota</taxon>
        <taxon>Fungi</taxon>
        <taxon>Fungi incertae sedis</taxon>
        <taxon>Mucoromycota</taxon>
        <taxon>Glomeromycotina</taxon>
        <taxon>Glomeromycetes</taxon>
        <taxon>Diversisporales</taxon>
        <taxon>Acaulosporaceae</taxon>
        <taxon>Acaulospora</taxon>
    </lineage>
</organism>
<proteinExistence type="predicted"/>
<evidence type="ECO:0000313" key="1">
    <source>
        <dbReference type="EMBL" id="CAG8779795.1"/>
    </source>
</evidence>
<sequence length="109" mass="11689">MAEELCPDCIRGERLSGTPRGSMVETPALPAYFSPANGGDGVQKTSKVIVILPDVFGLKLVNVKLIADMLAKSTGTDVWVADIFKGNVWPVHALSEAKSNLTLFHYNTG</sequence>
<protein>
    <submittedName>
        <fullName evidence="1">9376_t:CDS:1</fullName>
    </submittedName>
</protein>
<comment type="caution">
    <text evidence="1">The sequence shown here is derived from an EMBL/GenBank/DDBJ whole genome shotgun (WGS) entry which is preliminary data.</text>
</comment>
<feature type="non-terminal residue" evidence="1">
    <location>
        <position position="109"/>
    </location>
</feature>